<dbReference type="PROSITE" id="PS00107">
    <property type="entry name" value="PROTEIN_KINASE_ATP"/>
    <property type="match status" value="1"/>
</dbReference>
<keyword evidence="7 10" id="KW-0067">ATP-binding</keyword>
<feature type="compositionally biased region" description="Low complexity" evidence="11">
    <location>
        <begin position="522"/>
        <end position="532"/>
    </location>
</feature>
<keyword evidence="14" id="KW-1185">Reference proteome</keyword>
<evidence type="ECO:0000256" key="11">
    <source>
        <dbReference type="SAM" id="MobiDB-lite"/>
    </source>
</evidence>
<dbReference type="InterPro" id="IPR050660">
    <property type="entry name" value="NEK_Ser/Thr_kinase"/>
</dbReference>
<comment type="caution">
    <text evidence="13">The sequence shown here is derived from an EMBL/GenBank/DDBJ whole genome shotgun (WGS) entry which is preliminary data.</text>
</comment>
<comment type="catalytic activity">
    <reaction evidence="8">
        <text>L-threonyl-[protein] + ATP = O-phospho-L-threonyl-[protein] + ADP + H(+)</text>
        <dbReference type="Rhea" id="RHEA:46608"/>
        <dbReference type="Rhea" id="RHEA-COMP:11060"/>
        <dbReference type="Rhea" id="RHEA-COMP:11605"/>
        <dbReference type="ChEBI" id="CHEBI:15378"/>
        <dbReference type="ChEBI" id="CHEBI:30013"/>
        <dbReference type="ChEBI" id="CHEBI:30616"/>
        <dbReference type="ChEBI" id="CHEBI:61977"/>
        <dbReference type="ChEBI" id="CHEBI:456216"/>
        <dbReference type="EC" id="2.7.11.1"/>
    </reaction>
</comment>
<comment type="similarity">
    <text evidence="1">Belongs to the protein kinase superfamily. NEK Ser/Thr protein kinase family. NIMA subfamily.</text>
</comment>
<dbReference type="InterPro" id="IPR000719">
    <property type="entry name" value="Prot_kinase_dom"/>
</dbReference>
<sequence length="655" mass="72673">METMNEESKSKMEDYEVIEQIGRGAFGAAFLVLHKSEEKRYVLKKIRLAKQTEKFKRTAHQEMNLLSKLKNSYIVEYKDAWVEKECCVFIVTSYCEAGDMVEMIKKARGTFFPEKKLCKWLTQLLLAVDYLHSNRVLHRDLKCSNILLTKENDIRLGDFGLAKLLSTDDLTSSVVGTPNYMCPELLADIPYGYKSDIWSLGCSMFEIAAHQPAFRAPDMAGLVNKISRSSISPLPPVYSSTLKRLIKSMLRKNPEHRPTAAEMLRHPHLQPYLIECCNPSPVFLSVKTANNLGDKPIQSLSSNKYNARRDGKGKESRKDAPGQSRNKGEVVTNSDVQPRNPRDVDKSETQKVEPTSCPVETSHYNGGVQRGSRDSETMAHGGDHVNVKCFQQMESTDTESNSLGTTISKRKEEEREEPSPGHCLLIEETDLKTKGLITDDGSALCAPEALGHNHIESQGAKAHNMQRGVSSITVSTGPVASQDEKTSSARENVNHNTNVATHICCLKQVGKPSESRPCAPPDSMSSGTGSTFSDDDVGPKTVNSVNHEKSGNGKNDVINWVTNDMSPTSTLTALNGDDNKAELDNHSHQRADALESLLEICARLLEQDRLEELAGVLRPFGEEAVSSRETAIWLTKSLMTTQKFNGRIYNPKPET</sequence>
<evidence type="ECO:0000256" key="10">
    <source>
        <dbReference type="PROSITE-ProRule" id="PRU10141"/>
    </source>
</evidence>
<feature type="compositionally biased region" description="Polar residues" evidence="11">
    <location>
        <begin position="392"/>
        <end position="407"/>
    </location>
</feature>
<dbReference type="PROSITE" id="PS00108">
    <property type="entry name" value="PROTEIN_KINASE_ST"/>
    <property type="match status" value="1"/>
</dbReference>
<dbReference type="GO" id="GO:0004674">
    <property type="term" value="F:protein serine/threonine kinase activity"/>
    <property type="evidence" value="ECO:0007669"/>
    <property type="project" value="UniProtKB-KW"/>
</dbReference>
<dbReference type="InterPro" id="IPR017441">
    <property type="entry name" value="Protein_kinase_ATP_BS"/>
</dbReference>
<dbReference type="GO" id="GO:0005524">
    <property type="term" value="F:ATP binding"/>
    <property type="evidence" value="ECO:0007669"/>
    <property type="project" value="UniProtKB-UniRule"/>
</dbReference>
<evidence type="ECO:0000256" key="2">
    <source>
        <dbReference type="ARBA" id="ARBA00012513"/>
    </source>
</evidence>
<evidence type="ECO:0000256" key="1">
    <source>
        <dbReference type="ARBA" id="ARBA00010886"/>
    </source>
</evidence>
<feature type="compositionally biased region" description="Basic and acidic residues" evidence="11">
    <location>
        <begin position="409"/>
        <end position="419"/>
    </location>
</feature>
<evidence type="ECO:0000256" key="5">
    <source>
        <dbReference type="ARBA" id="ARBA00022741"/>
    </source>
</evidence>
<evidence type="ECO:0000256" key="8">
    <source>
        <dbReference type="ARBA" id="ARBA00047899"/>
    </source>
</evidence>
<dbReference type="Pfam" id="PF00069">
    <property type="entry name" value="Pkinase"/>
    <property type="match status" value="1"/>
</dbReference>
<evidence type="ECO:0000256" key="4">
    <source>
        <dbReference type="ARBA" id="ARBA00022679"/>
    </source>
</evidence>
<dbReference type="GO" id="GO:0007017">
    <property type="term" value="P:microtubule-based process"/>
    <property type="evidence" value="ECO:0007669"/>
    <property type="project" value="TreeGrafter"/>
</dbReference>
<feature type="domain" description="Protein kinase" evidence="12">
    <location>
        <begin position="15"/>
        <end position="269"/>
    </location>
</feature>
<feature type="binding site" evidence="10">
    <location>
        <position position="44"/>
    </location>
    <ligand>
        <name>ATP</name>
        <dbReference type="ChEBI" id="CHEBI:30616"/>
    </ligand>
</feature>
<gene>
    <name evidence="13" type="ORF">NE237_003079</name>
</gene>
<keyword evidence="4" id="KW-0808">Transferase</keyword>
<organism evidence="13 14">
    <name type="scientific">Protea cynaroides</name>
    <dbReference type="NCBI Taxonomy" id="273540"/>
    <lineage>
        <taxon>Eukaryota</taxon>
        <taxon>Viridiplantae</taxon>
        <taxon>Streptophyta</taxon>
        <taxon>Embryophyta</taxon>
        <taxon>Tracheophyta</taxon>
        <taxon>Spermatophyta</taxon>
        <taxon>Magnoliopsida</taxon>
        <taxon>Proteales</taxon>
        <taxon>Proteaceae</taxon>
        <taxon>Protea</taxon>
    </lineage>
</organism>
<dbReference type="Gene3D" id="1.10.510.10">
    <property type="entry name" value="Transferase(Phosphotransferase) domain 1"/>
    <property type="match status" value="1"/>
</dbReference>
<dbReference type="InterPro" id="IPR011009">
    <property type="entry name" value="Kinase-like_dom_sf"/>
</dbReference>
<dbReference type="SMART" id="SM00220">
    <property type="entry name" value="S_TKc"/>
    <property type="match status" value="1"/>
</dbReference>
<feature type="compositionally biased region" description="Basic and acidic residues" evidence="11">
    <location>
        <begin position="340"/>
        <end position="351"/>
    </location>
</feature>
<dbReference type="GO" id="GO:0055028">
    <property type="term" value="C:cortical microtubule"/>
    <property type="evidence" value="ECO:0007669"/>
    <property type="project" value="TreeGrafter"/>
</dbReference>
<dbReference type="EMBL" id="JAMYWD010000005">
    <property type="protein sequence ID" value="KAJ4969980.1"/>
    <property type="molecule type" value="Genomic_DNA"/>
</dbReference>
<proteinExistence type="inferred from homology"/>
<accession>A0A9Q0KGE8</accession>
<feature type="compositionally biased region" description="Basic and acidic residues" evidence="11">
    <location>
        <begin position="307"/>
        <end position="320"/>
    </location>
</feature>
<dbReference type="AlphaFoldDB" id="A0A9Q0KGE8"/>
<feature type="region of interest" description="Disordered" evidence="11">
    <location>
        <begin position="293"/>
        <end position="420"/>
    </location>
</feature>
<comment type="catalytic activity">
    <reaction evidence="9">
        <text>L-seryl-[protein] + ATP = O-phospho-L-seryl-[protein] + ADP + H(+)</text>
        <dbReference type="Rhea" id="RHEA:17989"/>
        <dbReference type="Rhea" id="RHEA-COMP:9863"/>
        <dbReference type="Rhea" id="RHEA-COMP:11604"/>
        <dbReference type="ChEBI" id="CHEBI:15378"/>
        <dbReference type="ChEBI" id="CHEBI:29999"/>
        <dbReference type="ChEBI" id="CHEBI:30616"/>
        <dbReference type="ChEBI" id="CHEBI:83421"/>
        <dbReference type="ChEBI" id="CHEBI:456216"/>
        <dbReference type="EC" id="2.7.11.1"/>
    </reaction>
</comment>
<dbReference type="PANTHER" id="PTHR43671:SF98">
    <property type="entry name" value="SERINE_THREONINE-PROTEIN KINASE NEK11"/>
    <property type="match status" value="1"/>
</dbReference>
<evidence type="ECO:0000259" key="12">
    <source>
        <dbReference type="PROSITE" id="PS50011"/>
    </source>
</evidence>
<dbReference type="SUPFAM" id="SSF56112">
    <property type="entry name" value="Protein kinase-like (PK-like)"/>
    <property type="match status" value="1"/>
</dbReference>
<dbReference type="PANTHER" id="PTHR43671">
    <property type="entry name" value="SERINE/THREONINE-PROTEIN KINASE NEK"/>
    <property type="match status" value="1"/>
</dbReference>
<evidence type="ECO:0000256" key="3">
    <source>
        <dbReference type="ARBA" id="ARBA00022527"/>
    </source>
</evidence>
<evidence type="ECO:0000313" key="13">
    <source>
        <dbReference type="EMBL" id="KAJ4969980.1"/>
    </source>
</evidence>
<name>A0A9Q0KGE8_9MAGN</name>
<keyword evidence="6" id="KW-0418">Kinase</keyword>
<dbReference type="Proteomes" id="UP001141806">
    <property type="component" value="Unassembled WGS sequence"/>
</dbReference>
<evidence type="ECO:0000256" key="6">
    <source>
        <dbReference type="ARBA" id="ARBA00022777"/>
    </source>
</evidence>
<dbReference type="OrthoDB" id="248923at2759"/>
<protein>
    <recommendedName>
        <fullName evidence="2">non-specific serine/threonine protein kinase</fullName>
        <ecNumber evidence="2">2.7.11.1</ecNumber>
    </recommendedName>
</protein>
<keyword evidence="5 10" id="KW-0547">Nucleotide-binding</keyword>
<feature type="compositionally biased region" description="Basic and acidic residues" evidence="11">
    <location>
        <begin position="371"/>
        <end position="386"/>
    </location>
</feature>
<dbReference type="PROSITE" id="PS50011">
    <property type="entry name" value="PROTEIN_KINASE_DOM"/>
    <property type="match status" value="1"/>
</dbReference>
<reference evidence="13" key="1">
    <citation type="journal article" date="2023" name="Plant J.">
        <title>The genome of the king protea, Protea cynaroides.</title>
        <authorList>
            <person name="Chang J."/>
            <person name="Duong T.A."/>
            <person name="Schoeman C."/>
            <person name="Ma X."/>
            <person name="Roodt D."/>
            <person name="Barker N."/>
            <person name="Li Z."/>
            <person name="Van de Peer Y."/>
            <person name="Mizrachi E."/>
        </authorList>
    </citation>
    <scope>NUCLEOTIDE SEQUENCE</scope>
    <source>
        <tissue evidence="13">Young leaves</tissue>
    </source>
</reference>
<dbReference type="EC" id="2.7.11.1" evidence="2"/>
<evidence type="ECO:0000256" key="9">
    <source>
        <dbReference type="ARBA" id="ARBA00048679"/>
    </source>
</evidence>
<feature type="region of interest" description="Disordered" evidence="11">
    <location>
        <begin position="510"/>
        <end position="558"/>
    </location>
</feature>
<dbReference type="CDD" id="cd08215">
    <property type="entry name" value="STKc_Nek"/>
    <property type="match status" value="1"/>
</dbReference>
<dbReference type="InterPro" id="IPR008271">
    <property type="entry name" value="Ser/Thr_kinase_AS"/>
</dbReference>
<evidence type="ECO:0000256" key="7">
    <source>
        <dbReference type="ARBA" id="ARBA00022840"/>
    </source>
</evidence>
<evidence type="ECO:0000313" key="14">
    <source>
        <dbReference type="Proteomes" id="UP001141806"/>
    </source>
</evidence>
<dbReference type="Gene3D" id="3.30.200.20">
    <property type="entry name" value="Phosphorylase Kinase, domain 1"/>
    <property type="match status" value="1"/>
</dbReference>
<keyword evidence="3" id="KW-0723">Serine/threonine-protein kinase</keyword>